<sequence>MVDAARPAPDAVIALVRGWAASDPARRGVRDAVVLGSVRSWWRRLMWRVVLQWR</sequence>
<gene>
    <name evidence="1" type="ORF">ACFQ11_15635</name>
</gene>
<organism evidence="1 2">
    <name type="scientific">Actinomadura sediminis</name>
    <dbReference type="NCBI Taxonomy" id="1038904"/>
    <lineage>
        <taxon>Bacteria</taxon>
        <taxon>Bacillati</taxon>
        <taxon>Actinomycetota</taxon>
        <taxon>Actinomycetes</taxon>
        <taxon>Streptosporangiales</taxon>
        <taxon>Thermomonosporaceae</taxon>
        <taxon>Actinomadura</taxon>
    </lineage>
</organism>
<dbReference type="EMBL" id="JBHTJA010000026">
    <property type="protein sequence ID" value="MFD0901831.1"/>
    <property type="molecule type" value="Genomic_DNA"/>
</dbReference>
<evidence type="ECO:0000313" key="1">
    <source>
        <dbReference type="EMBL" id="MFD0901831.1"/>
    </source>
</evidence>
<comment type="caution">
    <text evidence="1">The sequence shown here is derived from an EMBL/GenBank/DDBJ whole genome shotgun (WGS) entry which is preliminary data.</text>
</comment>
<proteinExistence type="predicted"/>
<keyword evidence="2" id="KW-1185">Reference proteome</keyword>
<reference evidence="2" key="1">
    <citation type="journal article" date="2019" name="Int. J. Syst. Evol. Microbiol.">
        <title>The Global Catalogue of Microorganisms (GCM) 10K type strain sequencing project: providing services to taxonomists for standard genome sequencing and annotation.</title>
        <authorList>
            <consortium name="The Broad Institute Genomics Platform"/>
            <consortium name="The Broad Institute Genome Sequencing Center for Infectious Disease"/>
            <person name="Wu L."/>
            <person name="Ma J."/>
        </authorList>
    </citation>
    <scope>NUCLEOTIDE SEQUENCE [LARGE SCALE GENOMIC DNA]</scope>
    <source>
        <strain evidence="2">JCM 31202</strain>
    </source>
</reference>
<evidence type="ECO:0000313" key="2">
    <source>
        <dbReference type="Proteomes" id="UP001596972"/>
    </source>
</evidence>
<dbReference type="Proteomes" id="UP001596972">
    <property type="component" value="Unassembled WGS sequence"/>
</dbReference>
<name>A0ABW3ESU7_9ACTN</name>
<protein>
    <submittedName>
        <fullName evidence="1">Uncharacterized protein</fullName>
    </submittedName>
</protein>
<dbReference type="RefSeq" id="WP_378299041.1">
    <property type="nucleotide sequence ID" value="NZ_JBHTJA010000026.1"/>
</dbReference>
<accession>A0ABW3ESU7</accession>